<dbReference type="InterPro" id="IPR018247">
    <property type="entry name" value="EF_Hand_1_Ca_BS"/>
</dbReference>
<feature type="region of interest" description="Disordered" evidence="1">
    <location>
        <begin position="2294"/>
        <end position="2313"/>
    </location>
</feature>
<feature type="domain" description="GEVED" evidence="4">
    <location>
        <begin position="2394"/>
        <end position="2479"/>
    </location>
</feature>
<dbReference type="Pfam" id="PF13229">
    <property type="entry name" value="Beta_helix"/>
    <property type="match status" value="1"/>
</dbReference>
<feature type="signal peptide" evidence="2">
    <location>
        <begin position="1"/>
        <end position="24"/>
    </location>
</feature>
<feature type="compositionally biased region" description="Acidic residues" evidence="1">
    <location>
        <begin position="2334"/>
        <end position="2362"/>
    </location>
</feature>
<evidence type="ECO:0000259" key="4">
    <source>
        <dbReference type="Pfam" id="PF20009"/>
    </source>
</evidence>
<feature type="chain" id="PRO_5044776969" evidence="2">
    <location>
        <begin position="25"/>
        <end position="4447"/>
    </location>
</feature>
<sequence>MFNINKIINIIVLLLVFISNSALAASVSGTVFEDITGDGLTDGDATLNDTLGDQRGLSGVTVTIYLDDGDNIPDSGDTVIATDVTDANGNYSFSGLANAVYWVASDAPTTASNGSGGLVAEQTIGMEALGSIPTPFAVQSYCADGAGGSVFTTNASHSFDVCYGGRTATGADVTTDAGTREHITGLYLDYDLGNLSFGFSFNIVVNTEFNGVGSYQQFLLNANAYSGANTMRFVPVVPPNRASWWEVENQDFDFVMLVFPTITEGNITIDGTAHDFSDATLLRDLDSTLLGTVTTVGADWNSRSISRVDAPDFAINHIADNCERSFYQEPADESSTWTGCAGIELASNVHNVTIRDIAIYADDSDGTVAGPAFFAPDGIQNFDFTNNVIGVLPTGADANNQIYRGVIINNGISWGAEQDYDASGQIDNNYFNNTWDTAIIIWYLTSPTDSRTKFVITDNYIINVDGSGMVFDRGMNALTVQGNYIDNAGFAGIDNAAGNAYLDILQNTVTNTRGFYIKSDNNYDNSRNSEWYPKSGISLGYGAHINAEYNKVINGGTDVNGIDLAPGASRAIKVSQNQFGDNGGIAIDIGENNGIETNSHQGDGTGCYLATYHGSPTVTGPSIPIITTATIDGNTLTVEGTMCNGAAIQETSYELQFYVITSGAGDTSTASTTAEPVGGWSFMTNIGNEITGLTYGEGTTYLGRLTNQTNGTFSGTITVSGISAGAQIGAISLSDSNSSGSFYAGQTSEFSATQAVTSTVADYGDAPDSGAGIGTGNYRTLLADNGPSHTSSTSLLIGTNATDEESDALGTGVTTADGDNNDATNDEDSVSNLTIEDTATTFSETIDVTNTTGSTAYLYAWIDWDDSGTFDVDEFVSNGTGTDGQIDIADSATSASIDWSNISGLSSGDQHYMRIRISDTELALGGMGGSTEDPRSFGVGGNGEVEDHIISVIATPPPPAIDTDNDGVTDDIDIDDDNDGILDIVELESCKDPTEVSINWDIETERTIASVLSKITKGEQLVTSGSGGNISPAGGAWNFNATSTVSNISDAVSSDAYQQGSFTVGSDPLYVTSSLYYTISVSSFAVYIDDDPAFGSPDILSDGTTYTTANSYLTTGGPSNESSWRRIPLSYGDSYVLQPNTTYYVRFYMPTTNSSHDLLGIGVNLGLTGCSLDPDGDGISNHLDLDSDGDGIPDNIEAQTTLGYIPSNSDSAATYTTNSGLNSAYTATNGLTPENTDTTDDPDYLDLDSDNQGGNDTTEAGLTLSGTVGTNGLDNNYDNGDDFADVNGSFDNTQADNFPDLDGDVNSGGDVDWRDNIQPFDYGDAPDSGVGVGTGNYRTLLADNGPSHTSSTLLLMGTNATDEEADALGTGVATVDGDNNDNINDEDSFAVQSIDANDTSFSDTITVVNQTGSTAYFYAWIDWDNSGTFDVDEFVEGGSGTDGQIDVPDSATSVGINWTNLSTLTANSQHYVRFRISATELALGGITGSAEDPRSYGAGGLGEIEDHILSIGGYDFSIASCSNQGLLTQKWWIYDSTSQRAVFDFTNLTGGYPTITTAAAAGFSTGTGGTEGTVTITDPANGEVIIYGDGRAVFHGQTHQQISLPFATGASADFPIAITPKPGNDINKFYIFGNNFSTISAGELDFSTSTITSLGTVESASALESQLVVPHANRADSWLLTYNTSRQLRAHPLTSTGIGTPVVSATVGGSASNSKGAMDYSPASGKLAILHDNSPYRLIIGDFNAATGELLNVQQITTGVARIGSSPRWSPDGRRVFFENGSGGDNGPLTYYDVDTDTVTAVAAAPSNVQSIKFGPDGRLYAMSGSNVYVFDNIDTTLTLSTTLSKPGSIGVESLPEIYAYCDFSGGVVVDLDYGDAPDTGAGVATGNYRTLVSDSGPYHELSSDIYLGMTPADNDSGTLQDSSATADDNDNINDEDSPANVALYATSTGFTQNQLVNNSSGADVYVYAWVDWNENGRFDRDEFVEGGAGTGDALVIPDGTTSTTLAWTSLPSLLLNDTFIMRVRISDQVLADISTGSNEDQRSLGDGGLGEIEDHQLTVTTDPSLPRLLCAVSEQASTGAEITTLSNYNADPADGFSGTSIVGDELYSNAANSAGSPLKRFELEILEPGQAFSYPIGIEIEFRLRNSAGGDSDPMFWLTDHSNMNGVLIGDNVLYVGSHATWNGTNQTINYTNVAVNPMTNNAGKMTSSYKRYRMKMYVQSDNSTTIQLTTMQDDGTVIETSPVQTGVLTLNPNNGIYFAHTTHFNDPATQNYVFGGANFVVSDSGNCDYGDAPDTLAGTSPGNYETRAATGGPAHTIDGIIYLGSNAPDTDSDGFFDGVDDNGNGSDDDSEGATPDDEDAITGTLSLSGSDLSFNVSCNDFSSGSGDLGATVHAWVDANNNGDFEVSEYTSSACNDTSATANGTASLSWTGLQRVSGDSYIRLRITDSTLTDADNVGSDDRAYDSVSNGEVEDHPITINPFISGFVFNDDGSGGGTATNGIRDGTETGLGVAVPIIAYNTATTACYVTTSDPTTGAYFIDLPSTGTYKVYEAANETDLVSPTCPPTAGTLDPATGTYINATIADPATYMSSSANVVEVNVSSGAAVTVDFGDFVITSFDTCSTSAYLSQSGELNAVNLATGDVTLLDPSVAQGSALGYSMHSNTLTAVQGTNTLTILDSAYNVYSLPISNSTMPSSSNNGDIDDNGILYVHNSGNFYLYDTNPNSETYLTQVGTRPTTSLNYADIAFNPIDGQIYAISTASNTLYRFDPTTGTRTSLGALAGIPSGPFGAMYFDDQGYFYISENPAPGRIYRIDVLDGSKPAGSYTATLFSQTNSSASGNDGARCRYAPVPLDWGDAPTADGYATELTEDGPRHQTDVGLPYLGVNDPDNESDGQPTNIADGDDTNGLTPDDEDGFIQPTINGILVSGDTVSLTVPVTSSGNDNLYGWIDFDASGTFDADERQTVTVTASGNEQLDFIVPVDVQLADSFVRLRICSSTETCDSPTGSAADGEVEDHLISLKPIGDLELNLALDPGVNVTLGIPFNVVVSVENKGATIAYDTKVTLPIPTGYSFVKAYAGDGVTEITTYDPVTGELDLGAIGLGFNDYAVIRLAPQDLSAPAINAEIIETGISDIDSTPNNGFGNGEDDTDTVTPVISNIIQPNICDAPVVFEGGDAYLAANGEYVVTPNARNQQGYLWSYGYIDLNQPMYAELAVYLGDRSCNVGCSNGIEDGADGMTFVLSADPRDLNAFGAFGGGLGVGDIFGATPVAPSVVFEFDTFDNTFIGATDDAVGGQYIDHTAVYLNGDVYTPDVANTLIPATSVSGGELEDGRYHIAQFEWDPTTNQFTYYMDGVMIGQFTRDIRNDIGNNMVRFGFTGSTGDGYNLQKGCFTKAPNVLGSDLGDAPDTTVGIGTNNYTTTYENDGAQHVQADTDDNGLIDLRMGNEWDADLGDLQDIGAIADDNDNLDDEDGVTIVQSATKGENFNISVNVVEDAGRTSIGQRLYAWLDFNLDGDWDDAGEQVVADASAAIGNNSYSVPIPAGAVVGYSYLRVRLCSDVGCDSPIGLANDGEVEDYRVLISDLVGNNQCDLIVQTRLPISATDYSYNSLDVTVDPITFTDIVNPINITNQSNIANINAIGFNRINGLIYGTFTDMSQADRIHHLFVTDKTGTSFIDLGEIRAESATTIRRLQDGESFDFAAGDSLRHTGYSSTSTVLSSPIAGDVTADGNHLIVWRTSWDSLVKIDLNTQTFTTVPLDIATMGGSYGGGSIEVGADLAISSQSGLGYLVDLNGDNLYTVNLSTGAVTAQALTYFGAEPTLDTNGKLQAGALVMDNAVSLYALTNGGNHDTNQDGTIDLNERAVVYRINVMTQEVEYVTASDEGSLQGNDGAGCYDSTDYGDAAASYGQASHAYLDAALDGIADLALGSRWDPEFTQWISADASGDDTHGQDDEDLNIPAQIIVETNTTLPIQVVGDGFVSIWVDLNNDGDFADSNEQLINDQAVISGNNSISVILDAASAEGFNGNTVMRVRLCSSANSCNIFDGAASDGEVEDHWFELLNRIVLSGVVFEDNGVGGATAAHDGLQEGSEVGLGNFTVTVTFNDTGVTGFTSGDVIATDLTSGDGSYQFVIGVDFSGKDLLLDVIKQADWIDISEADVTGITQVTSSSVTDSQMSVNASAGDDISGLNFGKVQEPRMEPDNFSEAEPGKSILFPHKFTAATAGSVNFSIINPDAAPANDGWNTVLYLDNDCNGSIDGSDAQIVNPVAVSGNTAVCLLSKVFVPADAPLNAQYHYDIAADMTFADSAATGHGVTRLVLDKDTVRATFNGAGELKLEKTVRNITQGTAVGVSNQGRPGDVLEYTITFTNVGSGDLTEVSIFDSTPSYTELSQAIDCTSGSVPASLSCIPVTANGTNAVGYEGEVRWDMTGSLLAGEQGTVIYRVMID</sequence>
<dbReference type="InterPro" id="IPR045474">
    <property type="entry name" value="GEVED"/>
</dbReference>
<dbReference type="InterPro" id="IPR013320">
    <property type="entry name" value="ConA-like_dom_sf"/>
</dbReference>
<keyword evidence="2" id="KW-0732">Signal</keyword>
<reference evidence="5 6" key="1">
    <citation type="submission" date="2018-03" db="EMBL/GenBank/DDBJ databases">
        <title>Whole genome sequencing of Histamine producing bacteria.</title>
        <authorList>
            <person name="Butler K."/>
        </authorList>
    </citation>
    <scope>NUCLEOTIDE SEQUENCE [LARGE SCALE GENOMIC DNA]</scope>
    <source>
        <strain evidence="5 6">BT-6</strain>
    </source>
</reference>
<dbReference type="PROSITE" id="PS00018">
    <property type="entry name" value="EF_HAND_1"/>
    <property type="match status" value="1"/>
</dbReference>
<comment type="caution">
    <text evidence="5">The sequence shown here is derived from an EMBL/GenBank/DDBJ whole genome shotgun (WGS) entry which is preliminary data.</text>
</comment>
<name>A0ABD6X870_PHODM</name>
<evidence type="ECO:0000313" key="5">
    <source>
        <dbReference type="EMBL" id="PSU18890.1"/>
    </source>
</evidence>
<dbReference type="SMART" id="SM00710">
    <property type="entry name" value="PbH1"/>
    <property type="match status" value="8"/>
</dbReference>
<feature type="domain" description="GEVED" evidence="4">
    <location>
        <begin position="2946"/>
        <end position="3020"/>
    </location>
</feature>
<dbReference type="InterPro" id="IPR047589">
    <property type="entry name" value="DUF11_rpt"/>
</dbReference>
<feature type="domain" description="GEVED" evidence="4">
    <location>
        <begin position="857"/>
        <end position="950"/>
    </location>
</feature>
<feature type="domain" description="GEVED" evidence="4">
    <location>
        <begin position="3981"/>
        <end position="4059"/>
    </location>
</feature>
<feature type="domain" description="GEVED" evidence="4">
    <location>
        <begin position="3506"/>
        <end position="3580"/>
    </location>
</feature>
<accession>A0ABD6X870</accession>
<evidence type="ECO:0000256" key="1">
    <source>
        <dbReference type="SAM" id="MobiDB-lite"/>
    </source>
</evidence>
<feature type="compositionally biased region" description="Low complexity" evidence="1">
    <location>
        <begin position="814"/>
        <end position="823"/>
    </location>
</feature>
<feature type="region of interest" description="Disordered" evidence="1">
    <location>
        <begin position="2886"/>
        <end position="2911"/>
    </location>
</feature>
<dbReference type="SUPFAM" id="SSF82171">
    <property type="entry name" value="DPP6 N-terminal domain-like"/>
    <property type="match status" value="1"/>
</dbReference>
<gene>
    <name evidence="5" type="ORF">CTM90_02630</name>
</gene>
<evidence type="ECO:0000259" key="3">
    <source>
        <dbReference type="Pfam" id="PF13229"/>
    </source>
</evidence>
<dbReference type="SUPFAM" id="SSF117074">
    <property type="entry name" value="Hypothetical protein PA1324"/>
    <property type="match status" value="1"/>
</dbReference>
<dbReference type="InterPro" id="IPR006626">
    <property type="entry name" value="PbH1"/>
</dbReference>
<feature type="compositionally biased region" description="Polar residues" evidence="1">
    <location>
        <begin position="1914"/>
        <end position="1927"/>
    </location>
</feature>
<protein>
    <submittedName>
        <fullName evidence="5">Uncharacterized protein</fullName>
    </submittedName>
</protein>
<dbReference type="Pfam" id="PF18483">
    <property type="entry name" value="Lectin_L-type_dom"/>
    <property type="match status" value="1"/>
</dbReference>
<dbReference type="SUPFAM" id="SSF49899">
    <property type="entry name" value="Concanavalin A-like lectins/glucanases"/>
    <property type="match status" value="1"/>
</dbReference>
<dbReference type="RefSeq" id="WP_107200350.1">
    <property type="nucleotide sequence ID" value="NZ_PYMM01000001.1"/>
</dbReference>
<proteinExistence type="predicted"/>
<feature type="domain" description="GEVED" evidence="4">
    <location>
        <begin position="1416"/>
        <end position="1509"/>
    </location>
</feature>
<evidence type="ECO:0000256" key="2">
    <source>
        <dbReference type="SAM" id="SignalP"/>
    </source>
</evidence>
<feature type="domain" description="Right handed beta helix" evidence="3">
    <location>
        <begin position="348"/>
        <end position="509"/>
    </location>
</feature>
<dbReference type="InterPro" id="IPR013783">
    <property type="entry name" value="Ig-like_fold"/>
</dbReference>
<dbReference type="Proteomes" id="UP000241404">
    <property type="component" value="Unassembled WGS sequence"/>
</dbReference>
<dbReference type="SUPFAM" id="SSF63825">
    <property type="entry name" value="YWTD domain"/>
    <property type="match status" value="1"/>
</dbReference>
<dbReference type="EMBL" id="PYMM01000001">
    <property type="protein sequence ID" value="PSU18890.1"/>
    <property type="molecule type" value="Genomic_DNA"/>
</dbReference>
<feature type="domain" description="GEVED" evidence="4">
    <location>
        <begin position="1966"/>
        <end position="2059"/>
    </location>
</feature>
<feature type="region of interest" description="Disordered" evidence="1">
    <location>
        <begin position="2334"/>
        <end position="2363"/>
    </location>
</feature>
<evidence type="ECO:0000313" key="6">
    <source>
        <dbReference type="Proteomes" id="UP000241404"/>
    </source>
</evidence>
<dbReference type="Pfam" id="PF20009">
    <property type="entry name" value="GEVED"/>
    <property type="match status" value="7"/>
</dbReference>
<dbReference type="Gene3D" id="2.60.120.200">
    <property type="match status" value="1"/>
</dbReference>
<dbReference type="Gene3D" id="2.60.40.10">
    <property type="entry name" value="Immunoglobulins"/>
    <property type="match status" value="1"/>
</dbReference>
<dbReference type="NCBIfam" id="TIGR01451">
    <property type="entry name" value="B_ant_repeat"/>
    <property type="match status" value="1"/>
</dbReference>
<feature type="region of interest" description="Disordered" evidence="1">
    <location>
        <begin position="805"/>
        <end position="827"/>
    </location>
</feature>
<organism evidence="5 6">
    <name type="scientific">Photobacterium damselae</name>
    <dbReference type="NCBI Taxonomy" id="38293"/>
    <lineage>
        <taxon>Bacteria</taxon>
        <taxon>Pseudomonadati</taxon>
        <taxon>Pseudomonadota</taxon>
        <taxon>Gammaproteobacteria</taxon>
        <taxon>Vibrionales</taxon>
        <taxon>Vibrionaceae</taxon>
        <taxon>Photobacterium</taxon>
    </lineage>
</organism>
<feature type="region of interest" description="Disordered" evidence="1">
    <location>
        <begin position="1913"/>
        <end position="1936"/>
    </location>
</feature>
<dbReference type="InterPro" id="IPR039448">
    <property type="entry name" value="Beta_helix"/>
</dbReference>